<dbReference type="EMBL" id="WUTW01000004">
    <property type="protein sequence ID" value="MXQ66463.1"/>
    <property type="molecule type" value="Genomic_DNA"/>
</dbReference>
<dbReference type="InterPro" id="IPR007561">
    <property type="entry name" value="Cell_div_SepF/SepF-rel"/>
</dbReference>
<keyword evidence="1 5" id="KW-0132">Cell division</keyword>
<evidence type="ECO:0000256" key="2">
    <source>
        <dbReference type="ARBA" id="ARBA00023210"/>
    </source>
</evidence>
<accession>A0A6I4WBI4</accession>
<proteinExistence type="predicted"/>
<gene>
    <name evidence="5" type="primary">sepF</name>
    <name evidence="5" type="ORF">GQ466_20815</name>
</gene>
<dbReference type="Pfam" id="PF04472">
    <property type="entry name" value="SepF"/>
    <property type="match status" value="1"/>
</dbReference>
<dbReference type="Proteomes" id="UP000431901">
    <property type="component" value="Unassembled WGS sequence"/>
</dbReference>
<dbReference type="Gene3D" id="3.30.110.150">
    <property type="entry name" value="SepF-like protein"/>
    <property type="match status" value="1"/>
</dbReference>
<dbReference type="PANTHER" id="PTHR35798:SF1">
    <property type="entry name" value="CELL DIVISION PROTEIN SEPF"/>
    <property type="match status" value="1"/>
</dbReference>
<protein>
    <submittedName>
        <fullName evidence="5">Cell division protein SepF</fullName>
    </submittedName>
</protein>
<reference evidence="5 6" key="1">
    <citation type="submission" date="2019-12" db="EMBL/GenBank/DDBJ databases">
        <title>Nocardia macrotermitis sp. nov. and Nocardia aurantia sp. nov., isolated from the gut of the fungus growing-termite Macrotermes natalensis.</title>
        <authorList>
            <person name="Christine B."/>
            <person name="Rene B."/>
        </authorList>
    </citation>
    <scope>NUCLEOTIDE SEQUENCE [LARGE SCALE GENOMIC DNA]</scope>
    <source>
        <strain evidence="5 6">DSM 102126</strain>
    </source>
</reference>
<sequence length="78" mass="8643">MDFRTVKPRDYDDVIHVGHFFCIGHRIVMDLAHLSDEDAKPLIDFASGMVFGRQGAMDRIAPKVFLLTPPGLMSPAAS</sequence>
<evidence type="ECO:0000313" key="5">
    <source>
        <dbReference type="EMBL" id="MXQ66463.1"/>
    </source>
</evidence>
<dbReference type="AlphaFoldDB" id="A0A6I4WBI4"/>
<organism evidence="5 6">
    <name type="scientific">Actinomadura rayongensis</name>
    <dbReference type="NCBI Taxonomy" id="1429076"/>
    <lineage>
        <taxon>Bacteria</taxon>
        <taxon>Bacillati</taxon>
        <taxon>Actinomycetota</taxon>
        <taxon>Actinomycetes</taxon>
        <taxon>Streptosporangiales</taxon>
        <taxon>Thermomonosporaceae</taxon>
        <taxon>Actinomadura</taxon>
    </lineage>
</organism>
<evidence type="ECO:0000313" key="6">
    <source>
        <dbReference type="Proteomes" id="UP000431901"/>
    </source>
</evidence>
<keyword evidence="6" id="KW-1185">Reference proteome</keyword>
<comment type="function">
    <text evidence="4">Cell division protein that is part of the divisome complex and is recruited early to the Z-ring. Probably stimulates Z-ring formation, perhaps through the cross-linking of FtsZ protofilaments. Its function overlaps with FtsA.</text>
</comment>
<dbReference type="GO" id="GO:0000917">
    <property type="term" value="P:division septum assembly"/>
    <property type="evidence" value="ECO:0007669"/>
    <property type="project" value="UniProtKB-KW"/>
</dbReference>
<dbReference type="OrthoDB" id="3393519at2"/>
<dbReference type="InterPro" id="IPR038594">
    <property type="entry name" value="SepF-like_sf"/>
</dbReference>
<evidence type="ECO:0000256" key="3">
    <source>
        <dbReference type="ARBA" id="ARBA00023306"/>
    </source>
</evidence>
<evidence type="ECO:0000256" key="1">
    <source>
        <dbReference type="ARBA" id="ARBA00022618"/>
    </source>
</evidence>
<dbReference type="RefSeq" id="WP_161104656.1">
    <property type="nucleotide sequence ID" value="NZ_JBHLYI010000007.1"/>
</dbReference>
<name>A0A6I4WBI4_9ACTN</name>
<keyword evidence="3" id="KW-0131">Cell cycle</keyword>
<evidence type="ECO:0000256" key="4">
    <source>
        <dbReference type="ARBA" id="ARBA00044936"/>
    </source>
</evidence>
<keyword evidence="2" id="KW-0717">Septation</keyword>
<dbReference type="PANTHER" id="PTHR35798">
    <property type="entry name" value="CELL DIVISION PROTEIN SEPF"/>
    <property type="match status" value="1"/>
</dbReference>
<comment type="caution">
    <text evidence="5">The sequence shown here is derived from an EMBL/GenBank/DDBJ whole genome shotgun (WGS) entry which is preliminary data.</text>
</comment>
<dbReference type="InterPro" id="IPR023052">
    <property type="entry name" value="Cell_div_SepF"/>
</dbReference>